<reference evidence="4" key="1">
    <citation type="journal article" date="2023" name="Proc. Natl. Acad. Sci. U.S.A.">
        <title>Genomic and structural basis for evolution of tropane alkaloid biosynthesis.</title>
        <authorList>
            <person name="Wanga Y.-J."/>
            <person name="Taina T."/>
            <person name="Yua J.-Y."/>
            <person name="Lia J."/>
            <person name="Xua B."/>
            <person name="Chenc J."/>
            <person name="D'Auriad J.C."/>
            <person name="Huanga J.-P."/>
            <person name="Huanga S.-X."/>
        </authorList>
    </citation>
    <scope>NUCLEOTIDE SEQUENCE [LARGE SCALE GENOMIC DNA]</scope>
    <source>
        <strain evidence="4">cv. KIB-2019</strain>
    </source>
</reference>
<organism evidence="3 4">
    <name type="scientific">Anisodus acutangulus</name>
    <dbReference type="NCBI Taxonomy" id="402998"/>
    <lineage>
        <taxon>Eukaryota</taxon>
        <taxon>Viridiplantae</taxon>
        <taxon>Streptophyta</taxon>
        <taxon>Embryophyta</taxon>
        <taxon>Tracheophyta</taxon>
        <taxon>Spermatophyta</taxon>
        <taxon>Magnoliopsida</taxon>
        <taxon>eudicotyledons</taxon>
        <taxon>Gunneridae</taxon>
        <taxon>Pentapetalae</taxon>
        <taxon>asterids</taxon>
        <taxon>lamiids</taxon>
        <taxon>Solanales</taxon>
        <taxon>Solanaceae</taxon>
        <taxon>Solanoideae</taxon>
        <taxon>Hyoscyameae</taxon>
        <taxon>Anisodus</taxon>
    </lineage>
</organism>
<sequence length="120" mass="13685">MIHWCYLLCIAGADRCFCLVEVNIWLSTGGSDGFSWTLLRCIHGDDRVHSVQRFIALKAKLAVSLTVMEECFLPIDMIPHVIYSWGSQFSRLNYHGFYTMILEKDDISVAVASVSYKMLD</sequence>
<proteinExistence type="predicted"/>
<dbReference type="GO" id="GO:0003714">
    <property type="term" value="F:transcription corepressor activity"/>
    <property type="evidence" value="ECO:0007669"/>
    <property type="project" value="InterPro"/>
</dbReference>
<dbReference type="GO" id="GO:0005634">
    <property type="term" value="C:nucleus"/>
    <property type="evidence" value="ECO:0007669"/>
    <property type="project" value="TreeGrafter"/>
</dbReference>
<protein>
    <recommendedName>
        <fullName evidence="2">Increased DNA methylation 1 C-terminal domain-containing protein</fullName>
    </recommendedName>
</protein>
<evidence type="ECO:0000256" key="1">
    <source>
        <dbReference type="SAM" id="SignalP"/>
    </source>
</evidence>
<accession>A0A9Q1L936</accession>
<dbReference type="Pfam" id="PF23209">
    <property type="entry name" value="IDM1_C"/>
    <property type="match status" value="1"/>
</dbReference>
<dbReference type="GO" id="GO:0006357">
    <property type="term" value="P:regulation of transcription by RNA polymerase II"/>
    <property type="evidence" value="ECO:0007669"/>
    <property type="project" value="TreeGrafter"/>
</dbReference>
<keyword evidence="4" id="KW-1185">Reference proteome</keyword>
<dbReference type="OrthoDB" id="1281257at2759"/>
<name>A0A9Q1L936_9SOLA</name>
<feature type="chain" id="PRO_5040509148" description="Increased DNA methylation 1 C-terminal domain-containing protein" evidence="1">
    <location>
        <begin position="19"/>
        <end position="120"/>
    </location>
</feature>
<dbReference type="Proteomes" id="UP001152561">
    <property type="component" value="Unassembled WGS sequence"/>
</dbReference>
<evidence type="ECO:0000259" key="2">
    <source>
        <dbReference type="Pfam" id="PF23209"/>
    </source>
</evidence>
<evidence type="ECO:0000313" key="4">
    <source>
        <dbReference type="Proteomes" id="UP001152561"/>
    </source>
</evidence>
<dbReference type="AlphaFoldDB" id="A0A9Q1L936"/>
<evidence type="ECO:0000313" key="3">
    <source>
        <dbReference type="EMBL" id="KAJ8531557.1"/>
    </source>
</evidence>
<dbReference type="PANTHER" id="PTHR46309">
    <property type="entry name" value="PHD FINGER PROTEIN 12"/>
    <property type="match status" value="1"/>
</dbReference>
<dbReference type="PANTHER" id="PTHR46309:SF7">
    <property type="entry name" value="OS04G0433900 PROTEIN"/>
    <property type="match status" value="1"/>
</dbReference>
<feature type="signal peptide" evidence="1">
    <location>
        <begin position="1"/>
        <end position="18"/>
    </location>
</feature>
<dbReference type="InterPro" id="IPR056511">
    <property type="entry name" value="IDM1_C"/>
</dbReference>
<dbReference type="InterPro" id="IPR042163">
    <property type="entry name" value="PHF12"/>
</dbReference>
<feature type="domain" description="Increased DNA methylation 1 C-terminal" evidence="2">
    <location>
        <begin position="75"/>
        <end position="114"/>
    </location>
</feature>
<dbReference type="EMBL" id="JAJAGQ010000021">
    <property type="protein sequence ID" value="KAJ8531557.1"/>
    <property type="molecule type" value="Genomic_DNA"/>
</dbReference>
<gene>
    <name evidence="3" type="ORF">K7X08_026991</name>
</gene>
<comment type="caution">
    <text evidence="3">The sequence shown here is derived from an EMBL/GenBank/DDBJ whole genome shotgun (WGS) entry which is preliminary data.</text>
</comment>
<keyword evidence="1" id="KW-0732">Signal</keyword>